<reference evidence="1" key="2">
    <citation type="journal article" date="2015" name="Fish Shellfish Immunol.">
        <title>Early steps in the European eel (Anguilla anguilla)-Vibrio vulnificus interaction in the gills: Role of the RtxA13 toxin.</title>
        <authorList>
            <person name="Callol A."/>
            <person name="Pajuelo D."/>
            <person name="Ebbesson L."/>
            <person name="Teles M."/>
            <person name="MacKenzie S."/>
            <person name="Amaro C."/>
        </authorList>
    </citation>
    <scope>NUCLEOTIDE SEQUENCE</scope>
</reference>
<accession>A0A0E9U032</accession>
<evidence type="ECO:0000313" key="1">
    <source>
        <dbReference type="EMBL" id="JAH59244.1"/>
    </source>
</evidence>
<dbReference type="AlphaFoldDB" id="A0A0E9U032"/>
<protein>
    <submittedName>
        <fullName evidence="1">Uncharacterized protein</fullName>
    </submittedName>
</protein>
<organism evidence="1">
    <name type="scientific">Anguilla anguilla</name>
    <name type="common">European freshwater eel</name>
    <name type="synonym">Muraena anguilla</name>
    <dbReference type="NCBI Taxonomy" id="7936"/>
    <lineage>
        <taxon>Eukaryota</taxon>
        <taxon>Metazoa</taxon>
        <taxon>Chordata</taxon>
        <taxon>Craniata</taxon>
        <taxon>Vertebrata</taxon>
        <taxon>Euteleostomi</taxon>
        <taxon>Actinopterygii</taxon>
        <taxon>Neopterygii</taxon>
        <taxon>Teleostei</taxon>
        <taxon>Anguilliformes</taxon>
        <taxon>Anguillidae</taxon>
        <taxon>Anguilla</taxon>
    </lineage>
</organism>
<name>A0A0E9U032_ANGAN</name>
<reference evidence="1" key="1">
    <citation type="submission" date="2014-11" db="EMBL/GenBank/DDBJ databases">
        <authorList>
            <person name="Amaro Gonzalez C."/>
        </authorList>
    </citation>
    <scope>NUCLEOTIDE SEQUENCE</scope>
</reference>
<dbReference type="EMBL" id="GBXM01049333">
    <property type="protein sequence ID" value="JAH59244.1"/>
    <property type="molecule type" value="Transcribed_RNA"/>
</dbReference>
<proteinExistence type="predicted"/>
<sequence length="17" mass="2062">MTPKLHIIIFLYCELNL</sequence>